<evidence type="ECO:0000256" key="2">
    <source>
        <dbReference type="SAM" id="Phobius"/>
    </source>
</evidence>
<dbReference type="InterPro" id="IPR058647">
    <property type="entry name" value="BSH_CzcB-like"/>
</dbReference>
<reference evidence="6 7" key="1">
    <citation type="journal article" date="2012" name="J. Bacteriol.">
        <title>Complete Genome Sequence of Leptospirillum ferrooxidans Strain C2-3, Isolated from a Fresh Volcanic Ash Deposit on the Island of Miyake, Japan.</title>
        <authorList>
            <person name="Fujimura R."/>
            <person name="Sato Y."/>
            <person name="Nishizawa T."/>
            <person name="Oshima K."/>
            <person name="Kim S.-W."/>
            <person name="Hattori M."/>
            <person name="Kamijo T."/>
            <person name="Ohta H."/>
        </authorList>
    </citation>
    <scope>NUCLEOTIDE SEQUENCE [LARGE SCALE GENOMIC DNA]</scope>
    <source>
        <strain evidence="6 7">C2-3</strain>
    </source>
</reference>
<dbReference type="STRING" id="1162668.LFE_2196"/>
<dbReference type="EMBL" id="AP012342">
    <property type="protein sequence ID" value="BAM07869.1"/>
    <property type="molecule type" value="Genomic_DNA"/>
</dbReference>
<dbReference type="Gene3D" id="2.40.30.170">
    <property type="match status" value="1"/>
</dbReference>
<evidence type="ECO:0000256" key="1">
    <source>
        <dbReference type="ARBA" id="ARBA00009477"/>
    </source>
</evidence>
<keyword evidence="2" id="KW-0812">Transmembrane</keyword>
<dbReference type="GO" id="GO:0015562">
    <property type="term" value="F:efflux transmembrane transporter activity"/>
    <property type="evidence" value="ECO:0007669"/>
    <property type="project" value="TreeGrafter"/>
</dbReference>
<evidence type="ECO:0000313" key="7">
    <source>
        <dbReference type="Proteomes" id="UP000007382"/>
    </source>
</evidence>
<dbReference type="PANTHER" id="PTHR30469:SF37">
    <property type="entry name" value="RAGD PROTEIN"/>
    <property type="match status" value="1"/>
</dbReference>
<sequence>MTESQDTASHHPEEFNPEWKQEIDLSKVEVTRKDRMRILVVLLSLIITPVILLVYHMLNPEKKVERPLQTVQYVRVRSQDFVRKVTIPASIHSFRKAVIMAHVPGYLRVLNVDKGDMVRKGQVLAIIADPELRQTLKKDQAKEKIARLTFLRIQQVWADHPKLISKERVQEKEAAYKMAKAQVLHDEALMDYRTIRAPFDGMVTQRFVDPGKMISIGTSHTDSVQPIVTVERVNKLRAYVWVPAQVAPLVKRGQPVEVAFSALPGRMFRGTVTRFDFEENLRTRTMRTEIDFDNHDLAIHPGMYGEFTFSLEHSKKAILIPGFAIRARVDKPLTVVVVDHGVAHIRPIEIEVDNGNWVKVSKGLNPGDRVVVMGRWHVREGQHVHAIPRRVIPYRPARQLG</sequence>
<dbReference type="Pfam" id="PF25973">
    <property type="entry name" value="BSH_CzcB"/>
    <property type="match status" value="1"/>
</dbReference>
<dbReference type="GO" id="GO:1990281">
    <property type="term" value="C:efflux pump complex"/>
    <property type="evidence" value="ECO:0007669"/>
    <property type="project" value="TreeGrafter"/>
</dbReference>
<dbReference type="NCBIfam" id="TIGR01730">
    <property type="entry name" value="RND_mfp"/>
    <property type="match status" value="1"/>
</dbReference>
<dbReference type="Gene3D" id="1.10.287.470">
    <property type="entry name" value="Helix hairpin bin"/>
    <property type="match status" value="1"/>
</dbReference>
<accession>I0IRH0</accession>
<dbReference type="InterPro" id="IPR006143">
    <property type="entry name" value="RND_pump_MFP"/>
</dbReference>
<feature type="domain" description="CusB-like beta-barrel" evidence="3">
    <location>
        <begin position="242"/>
        <end position="310"/>
    </location>
</feature>
<dbReference type="OrthoDB" id="9806939at2"/>
<keyword evidence="2" id="KW-1133">Transmembrane helix</keyword>
<dbReference type="SUPFAM" id="SSF111369">
    <property type="entry name" value="HlyD-like secretion proteins"/>
    <property type="match status" value="1"/>
</dbReference>
<protein>
    <submittedName>
        <fullName evidence="6">Uncharacterized protein</fullName>
    </submittedName>
</protein>
<dbReference type="PATRIC" id="fig|1162668.3.peg.2598"/>
<feature type="domain" description="Multidrug resistance protein MdtA-like C-terminal permuted SH3" evidence="4">
    <location>
        <begin position="317"/>
        <end position="374"/>
    </location>
</feature>
<proteinExistence type="inferred from homology"/>
<dbReference type="InterPro" id="IPR058627">
    <property type="entry name" value="MdtA-like_C"/>
</dbReference>
<dbReference type="PANTHER" id="PTHR30469">
    <property type="entry name" value="MULTIDRUG RESISTANCE PROTEIN MDTA"/>
    <property type="match status" value="1"/>
</dbReference>
<organism evidence="6 7">
    <name type="scientific">Leptospirillum ferrooxidans (strain C2-3)</name>
    <dbReference type="NCBI Taxonomy" id="1162668"/>
    <lineage>
        <taxon>Bacteria</taxon>
        <taxon>Pseudomonadati</taxon>
        <taxon>Nitrospirota</taxon>
        <taxon>Nitrospiria</taxon>
        <taxon>Nitrospirales</taxon>
        <taxon>Nitrospiraceae</taxon>
        <taxon>Leptospirillum</taxon>
    </lineage>
</organism>
<evidence type="ECO:0000259" key="3">
    <source>
        <dbReference type="Pfam" id="PF25954"/>
    </source>
</evidence>
<name>I0IRH0_LEPFC</name>
<gene>
    <name evidence="6" type="ordered locus">LFE_2196</name>
</gene>
<dbReference type="Pfam" id="PF25967">
    <property type="entry name" value="RND-MFP_C"/>
    <property type="match status" value="1"/>
</dbReference>
<dbReference type="eggNOG" id="COG0845">
    <property type="taxonomic scope" value="Bacteria"/>
</dbReference>
<keyword evidence="2" id="KW-0472">Membrane</keyword>
<comment type="similarity">
    <text evidence="1">Belongs to the membrane fusion protein (MFP) (TC 8.A.1) family.</text>
</comment>
<keyword evidence="7" id="KW-1185">Reference proteome</keyword>
<dbReference type="Gene3D" id="2.40.420.20">
    <property type="match status" value="1"/>
</dbReference>
<dbReference type="InterPro" id="IPR058792">
    <property type="entry name" value="Beta-barrel_RND_2"/>
</dbReference>
<evidence type="ECO:0000259" key="5">
    <source>
        <dbReference type="Pfam" id="PF25973"/>
    </source>
</evidence>
<evidence type="ECO:0000313" key="6">
    <source>
        <dbReference type="EMBL" id="BAM07869.1"/>
    </source>
</evidence>
<dbReference type="Pfam" id="PF25954">
    <property type="entry name" value="Beta-barrel_RND_2"/>
    <property type="match status" value="1"/>
</dbReference>
<feature type="domain" description="CzcB-like barrel-sandwich hybrid" evidence="5">
    <location>
        <begin position="96"/>
        <end position="215"/>
    </location>
</feature>
<evidence type="ECO:0000259" key="4">
    <source>
        <dbReference type="Pfam" id="PF25967"/>
    </source>
</evidence>
<dbReference type="KEGG" id="lfc:LFE_2196"/>
<dbReference type="HOGENOM" id="CLU_018816_1_2_0"/>
<dbReference type="AlphaFoldDB" id="I0IRH0"/>
<reference evidence="7" key="2">
    <citation type="submission" date="2012-03" db="EMBL/GenBank/DDBJ databases">
        <title>The complete genome sequence of the pioneer microbe on fresh volcanic deposit, Leptospirillum ferrooxidans strain C2-3.</title>
        <authorList>
            <person name="Fujimura R."/>
            <person name="Sato Y."/>
            <person name="Nishizawa T."/>
            <person name="Nanba K."/>
            <person name="Oshima K."/>
            <person name="Hattori M."/>
            <person name="Kamijo T."/>
            <person name="Ohta H."/>
        </authorList>
    </citation>
    <scope>NUCLEOTIDE SEQUENCE [LARGE SCALE GENOMIC DNA]</scope>
    <source>
        <strain evidence="7">C2-3</strain>
    </source>
</reference>
<dbReference type="Gene3D" id="2.40.50.100">
    <property type="match status" value="1"/>
</dbReference>
<feature type="transmembrane region" description="Helical" evidence="2">
    <location>
        <begin position="38"/>
        <end position="58"/>
    </location>
</feature>
<dbReference type="RefSeq" id="WP_014450352.1">
    <property type="nucleotide sequence ID" value="NC_017094.1"/>
</dbReference>
<dbReference type="Proteomes" id="UP000007382">
    <property type="component" value="Chromosome"/>
</dbReference>